<keyword evidence="2" id="KW-0443">Lipid metabolism</keyword>
<comment type="caution">
    <text evidence="5">The sequence shown here is derived from an EMBL/GenBank/DDBJ whole genome shotgun (WGS) entry which is preliminary data.</text>
</comment>
<dbReference type="SUPFAM" id="SSF52096">
    <property type="entry name" value="ClpP/crotonase"/>
    <property type="match status" value="1"/>
</dbReference>
<dbReference type="CDD" id="cd06558">
    <property type="entry name" value="crotonase-like"/>
    <property type="match status" value="1"/>
</dbReference>
<dbReference type="InterPro" id="IPR029045">
    <property type="entry name" value="ClpP/crotonase-like_dom_sf"/>
</dbReference>
<evidence type="ECO:0000313" key="5">
    <source>
        <dbReference type="EMBL" id="MBD8034970.1"/>
    </source>
</evidence>
<dbReference type="InterPro" id="IPR014748">
    <property type="entry name" value="Enoyl-CoA_hydra_C"/>
</dbReference>
<dbReference type="PROSITE" id="PS00166">
    <property type="entry name" value="ENOYL_COA_HYDRATASE"/>
    <property type="match status" value="1"/>
</dbReference>
<sequence length="258" mass="28374">MEYIQVSYKYEDKIAIVTLNRPEMRHAFNTNMAKELLSVFQSLNEQPVRVIILTSSTGDAFCSGADLKERKGMSEVEWTEQHHLFEQMFQAVANCKQATIAAINGYALAGGFELALNTDLIVAGRNTKVGLTEVTRGIMPGGGGARLLPKRVPLHIAKEWLFTGRIVPVEEAQQAGLFNAVTDSSDVLQTALQLAENIACNAPLGVQGVKKVAEISSLEASDAFRIEIETYNEVIASEDRMEGILAFNEKRKPNFIGR</sequence>
<proteinExistence type="inferred from homology"/>
<organism evidence="5 6">
    <name type="scientific">Solibacillus merdavium</name>
    <dbReference type="NCBI Taxonomy" id="2762218"/>
    <lineage>
        <taxon>Bacteria</taxon>
        <taxon>Bacillati</taxon>
        <taxon>Bacillota</taxon>
        <taxon>Bacilli</taxon>
        <taxon>Bacillales</taxon>
        <taxon>Caryophanaceae</taxon>
        <taxon>Solibacillus</taxon>
    </lineage>
</organism>
<dbReference type="Gene3D" id="1.10.12.10">
    <property type="entry name" value="Lyase 2-enoyl-coa Hydratase, Chain A, domain 2"/>
    <property type="match status" value="1"/>
</dbReference>
<protein>
    <submittedName>
        <fullName evidence="5">Enoyl-CoA hydratase/isomerase family protein</fullName>
    </submittedName>
</protein>
<evidence type="ECO:0000313" key="6">
    <source>
        <dbReference type="Proteomes" id="UP000600565"/>
    </source>
</evidence>
<dbReference type="InterPro" id="IPR018376">
    <property type="entry name" value="Enoyl-CoA_hyd/isom_CS"/>
</dbReference>
<dbReference type="PANTHER" id="PTHR11941:SF169">
    <property type="entry name" value="(7AS)-7A-METHYL-1,5-DIOXO-2,3,5,6,7,7A-HEXAHYDRO-1H-INDENE-CARBOXYL-COA HYDROLASE"/>
    <property type="match status" value="1"/>
</dbReference>
<evidence type="ECO:0000256" key="4">
    <source>
        <dbReference type="RuleBase" id="RU003707"/>
    </source>
</evidence>
<evidence type="ECO:0000256" key="1">
    <source>
        <dbReference type="ARBA" id="ARBA00005254"/>
    </source>
</evidence>
<dbReference type="PANTHER" id="PTHR11941">
    <property type="entry name" value="ENOYL-COA HYDRATASE-RELATED"/>
    <property type="match status" value="1"/>
</dbReference>
<dbReference type="InterPro" id="IPR001753">
    <property type="entry name" value="Enoyl-CoA_hydra/iso"/>
</dbReference>
<dbReference type="EMBL" id="JACSPW010000028">
    <property type="protein sequence ID" value="MBD8034970.1"/>
    <property type="molecule type" value="Genomic_DNA"/>
</dbReference>
<keyword evidence="6" id="KW-1185">Reference proteome</keyword>
<dbReference type="Gene3D" id="3.90.226.10">
    <property type="entry name" value="2-enoyl-CoA Hydratase, Chain A, domain 1"/>
    <property type="match status" value="1"/>
</dbReference>
<dbReference type="Pfam" id="PF00378">
    <property type="entry name" value="ECH_1"/>
    <property type="match status" value="1"/>
</dbReference>
<dbReference type="RefSeq" id="WP_191705452.1">
    <property type="nucleotide sequence ID" value="NZ_JACSPW010000028.1"/>
</dbReference>
<evidence type="ECO:0000256" key="2">
    <source>
        <dbReference type="ARBA" id="ARBA00023098"/>
    </source>
</evidence>
<accession>A0ABR8XSP1</accession>
<dbReference type="Proteomes" id="UP000600565">
    <property type="component" value="Unassembled WGS sequence"/>
</dbReference>
<name>A0ABR8XSP1_9BACL</name>
<gene>
    <name evidence="5" type="ORF">H9632_18080</name>
</gene>
<keyword evidence="3" id="KW-0456">Lyase</keyword>
<evidence type="ECO:0000256" key="3">
    <source>
        <dbReference type="ARBA" id="ARBA00023239"/>
    </source>
</evidence>
<comment type="similarity">
    <text evidence="1 4">Belongs to the enoyl-CoA hydratase/isomerase family.</text>
</comment>
<reference evidence="5 6" key="1">
    <citation type="submission" date="2020-08" db="EMBL/GenBank/DDBJ databases">
        <title>A Genomic Blueprint of the Chicken Gut Microbiome.</title>
        <authorList>
            <person name="Gilroy R."/>
            <person name="Ravi A."/>
            <person name="Getino M."/>
            <person name="Pursley I."/>
            <person name="Horton D.L."/>
            <person name="Alikhan N.-F."/>
            <person name="Baker D."/>
            <person name="Gharbi K."/>
            <person name="Hall N."/>
            <person name="Watson M."/>
            <person name="Adriaenssens E.M."/>
            <person name="Foster-Nyarko E."/>
            <person name="Jarju S."/>
            <person name="Secka A."/>
            <person name="Antonio M."/>
            <person name="Oren A."/>
            <person name="Chaudhuri R."/>
            <person name="La Ragione R.M."/>
            <person name="Hildebrand F."/>
            <person name="Pallen M.J."/>
        </authorList>
    </citation>
    <scope>NUCLEOTIDE SEQUENCE [LARGE SCALE GENOMIC DNA]</scope>
    <source>
        <strain evidence="5 6">Sa1YVA6</strain>
    </source>
</reference>